<dbReference type="Proteomes" id="UP000799766">
    <property type="component" value="Unassembled WGS sequence"/>
</dbReference>
<evidence type="ECO:0000313" key="2">
    <source>
        <dbReference type="Proteomes" id="UP000799766"/>
    </source>
</evidence>
<protein>
    <submittedName>
        <fullName evidence="1">Uncharacterized protein</fullName>
    </submittedName>
</protein>
<gene>
    <name evidence="1" type="ORF">BDY21DRAFT_354245</name>
</gene>
<keyword evidence="2" id="KW-1185">Reference proteome</keyword>
<organism evidence="1 2">
    <name type="scientific">Lineolata rhizophorae</name>
    <dbReference type="NCBI Taxonomy" id="578093"/>
    <lineage>
        <taxon>Eukaryota</taxon>
        <taxon>Fungi</taxon>
        <taxon>Dikarya</taxon>
        <taxon>Ascomycota</taxon>
        <taxon>Pezizomycotina</taxon>
        <taxon>Dothideomycetes</taxon>
        <taxon>Dothideomycetes incertae sedis</taxon>
        <taxon>Lineolatales</taxon>
        <taxon>Lineolataceae</taxon>
        <taxon>Lineolata</taxon>
    </lineage>
</organism>
<name>A0A6A6NRW3_9PEZI</name>
<evidence type="ECO:0000313" key="1">
    <source>
        <dbReference type="EMBL" id="KAF2454162.1"/>
    </source>
</evidence>
<dbReference type="EMBL" id="MU001693">
    <property type="protein sequence ID" value="KAF2454162.1"/>
    <property type="molecule type" value="Genomic_DNA"/>
</dbReference>
<sequence length="106" mass="11714">MAVNGVSARCSSNICASKGFKQQSRQATSFFNYNPIHTYWNPPAYSSPRRPPEAVTTNVAEPVSALHIQLGVHSAGRVARLAAINSQNSRRTCWFRVFIFADKFPG</sequence>
<dbReference type="AlphaFoldDB" id="A0A6A6NRW3"/>
<proteinExistence type="predicted"/>
<accession>A0A6A6NRW3</accession>
<reference evidence="1" key="1">
    <citation type="journal article" date="2020" name="Stud. Mycol.">
        <title>101 Dothideomycetes genomes: a test case for predicting lifestyles and emergence of pathogens.</title>
        <authorList>
            <person name="Haridas S."/>
            <person name="Albert R."/>
            <person name="Binder M."/>
            <person name="Bloem J."/>
            <person name="Labutti K."/>
            <person name="Salamov A."/>
            <person name="Andreopoulos B."/>
            <person name="Baker S."/>
            <person name="Barry K."/>
            <person name="Bills G."/>
            <person name="Bluhm B."/>
            <person name="Cannon C."/>
            <person name="Castanera R."/>
            <person name="Culley D."/>
            <person name="Daum C."/>
            <person name="Ezra D."/>
            <person name="Gonzalez J."/>
            <person name="Henrissat B."/>
            <person name="Kuo A."/>
            <person name="Liang C."/>
            <person name="Lipzen A."/>
            <person name="Lutzoni F."/>
            <person name="Magnuson J."/>
            <person name="Mondo S."/>
            <person name="Nolan M."/>
            <person name="Ohm R."/>
            <person name="Pangilinan J."/>
            <person name="Park H.-J."/>
            <person name="Ramirez L."/>
            <person name="Alfaro M."/>
            <person name="Sun H."/>
            <person name="Tritt A."/>
            <person name="Yoshinaga Y."/>
            <person name="Zwiers L.-H."/>
            <person name="Turgeon B."/>
            <person name="Goodwin S."/>
            <person name="Spatafora J."/>
            <person name="Crous P."/>
            <person name="Grigoriev I."/>
        </authorList>
    </citation>
    <scope>NUCLEOTIDE SEQUENCE</scope>
    <source>
        <strain evidence="1">ATCC 16933</strain>
    </source>
</reference>